<dbReference type="EMBL" id="LUGH01000283">
    <property type="protein sequence ID" value="OBZ86639.1"/>
    <property type="molecule type" value="Genomic_DNA"/>
</dbReference>
<evidence type="ECO:0000313" key="17">
    <source>
        <dbReference type="EMBL" id="OBZ86639.1"/>
    </source>
</evidence>
<feature type="binding site" evidence="15">
    <location>
        <position position="145"/>
    </location>
    <ligand>
        <name>ATP</name>
        <dbReference type="ChEBI" id="CHEBI:30616"/>
    </ligand>
</feature>
<dbReference type="PANTHER" id="PTHR17490">
    <property type="entry name" value="SUA5"/>
    <property type="match status" value="1"/>
</dbReference>
<dbReference type="AlphaFoldDB" id="A0A1C7ND02"/>
<name>A0A1C7ND02_9FUNG</name>
<dbReference type="Gene3D" id="3.90.870.10">
    <property type="entry name" value="DHBP synthase"/>
    <property type="match status" value="1"/>
</dbReference>
<dbReference type="GO" id="GO:0000049">
    <property type="term" value="F:tRNA binding"/>
    <property type="evidence" value="ECO:0007669"/>
    <property type="project" value="TreeGrafter"/>
</dbReference>
<dbReference type="FunFam" id="3.90.870.10:FF:000008">
    <property type="entry name" value="Threonylcarbamoyl-AMP synthase"/>
    <property type="match status" value="1"/>
</dbReference>
<dbReference type="Gene3D" id="3.40.50.11030">
    <property type="entry name" value="Threonylcarbamoyl-AMP synthase, C-terminal domain"/>
    <property type="match status" value="1"/>
</dbReference>
<dbReference type="PROSITE" id="PS51163">
    <property type="entry name" value="YRDC"/>
    <property type="match status" value="1"/>
</dbReference>
<keyword evidence="7 14" id="KW-0819">tRNA processing</keyword>
<comment type="subcellular location">
    <subcellularLocation>
        <location evidence="1 14">Cytoplasm</location>
    </subcellularLocation>
</comment>
<dbReference type="InterPro" id="IPR005145">
    <property type="entry name" value="Sua5_C"/>
</dbReference>
<evidence type="ECO:0000256" key="3">
    <source>
        <dbReference type="ARBA" id="ARBA00012584"/>
    </source>
</evidence>
<feature type="binding site" evidence="15">
    <location>
        <position position="88"/>
    </location>
    <ligand>
        <name>ATP</name>
        <dbReference type="ChEBI" id="CHEBI:30616"/>
    </ligand>
</feature>
<keyword evidence="18" id="KW-1185">Reference proteome</keyword>
<dbReference type="InParanoid" id="A0A1C7ND02"/>
<evidence type="ECO:0000256" key="7">
    <source>
        <dbReference type="ARBA" id="ARBA00022694"/>
    </source>
</evidence>
<evidence type="ECO:0000256" key="6">
    <source>
        <dbReference type="ARBA" id="ARBA00022679"/>
    </source>
</evidence>
<keyword evidence="10 14" id="KW-0067">ATP-binding</keyword>
<evidence type="ECO:0000256" key="11">
    <source>
        <dbReference type="ARBA" id="ARBA00029774"/>
    </source>
</evidence>
<feature type="binding site" evidence="15">
    <location>
        <position position="61"/>
    </location>
    <ligand>
        <name>L-threonine</name>
        <dbReference type="ChEBI" id="CHEBI:57926"/>
    </ligand>
</feature>
<dbReference type="FunCoup" id="A0A1C7ND02">
    <property type="interactions" value="274"/>
</dbReference>
<evidence type="ECO:0000256" key="5">
    <source>
        <dbReference type="ARBA" id="ARBA00022490"/>
    </source>
</evidence>
<keyword evidence="8 14" id="KW-0548">Nucleotidyltransferase</keyword>
<organism evidence="17 18">
    <name type="scientific">Choanephora cucurbitarum</name>
    <dbReference type="NCBI Taxonomy" id="101091"/>
    <lineage>
        <taxon>Eukaryota</taxon>
        <taxon>Fungi</taxon>
        <taxon>Fungi incertae sedis</taxon>
        <taxon>Mucoromycota</taxon>
        <taxon>Mucoromycotina</taxon>
        <taxon>Mucoromycetes</taxon>
        <taxon>Mucorales</taxon>
        <taxon>Mucorineae</taxon>
        <taxon>Choanephoraceae</taxon>
        <taxon>Choanephoroideae</taxon>
        <taxon>Choanephora</taxon>
    </lineage>
</organism>
<comment type="caution">
    <text evidence="17">The sequence shown here is derived from an EMBL/GenBank/DDBJ whole genome shotgun (WGS) entry which is preliminary data.</text>
</comment>
<feature type="domain" description="YrdC-like" evidence="16">
    <location>
        <begin position="39"/>
        <end position="227"/>
    </location>
</feature>
<dbReference type="GO" id="GO:0061710">
    <property type="term" value="F:L-threonylcarbamoyladenylate synthase"/>
    <property type="evidence" value="ECO:0007669"/>
    <property type="project" value="UniProtKB-EC"/>
</dbReference>
<evidence type="ECO:0000256" key="1">
    <source>
        <dbReference type="ARBA" id="ARBA00004496"/>
    </source>
</evidence>
<dbReference type="GO" id="GO:0005739">
    <property type="term" value="C:mitochondrion"/>
    <property type="evidence" value="ECO:0007669"/>
    <property type="project" value="EnsemblFungi"/>
</dbReference>
<evidence type="ECO:0000256" key="15">
    <source>
        <dbReference type="PIRSR" id="PIRSR004930-1"/>
    </source>
</evidence>
<evidence type="ECO:0000256" key="9">
    <source>
        <dbReference type="ARBA" id="ARBA00022741"/>
    </source>
</evidence>
<dbReference type="STRING" id="101091.A0A1C7ND02"/>
<feature type="binding site" evidence="15">
    <location>
        <position position="223"/>
    </location>
    <ligand>
        <name>ATP</name>
        <dbReference type="ChEBI" id="CHEBI:30616"/>
    </ligand>
</feature>
<dbReference type="PANTHER" id="PTHR17490:SF16">
    <property type="entry name" value="THREONYLCARBAMOYL-AMP SYNTHASE"/>
    <property type="match status" value="1"/>
</dbReference>
<dbReference type="PIRSF" id="PIRSF004930">
    <property type="entry name" value="Tln_factor_SUA5"/>
    <property type="match status" value="1"/>
</dbReference>
<evidence type="ECO:0000313" key="18">
    <source>
        <dbReference type="Proteomes" id="UP000093000"/>
    </source>
</evidence>
<feature type="binding site" evidence="15">
    <location>
        <position position="209"/>
    </location>
    <ligand>
        <name>L-threonine</name>
        <dbReference type="ChEBI" id="CHEBI:57926"/>
    </ligand>
</feature>
<dbReference type="GO" id="GO:0003725">
    <property type="term" value="F:double-stranded RNA binding"/>
    <property type="evidence" value="ECO:0007669"/>
    <property type="project" value="UniProtKB-UniRule"/>
</dbReference>
<dbReference type="SUPFAM" id="SSF55821">
    <property type="entry name" value="YrdC/RibB"/>
    <property type="match status" value="1"/>
</dbReference>
<dbReference type="Pfam" id="PF03481">
    <property type="entry name" value="Sua5_C"/>
    <property type="match status" value="1"/>
</dbReference>
<dbReference type="EC" id="2.7.7.87" evidence="3 14"/>
<feature type="binding site" evidence="15">
    <location>
        <position position="169"/>
    </location>
    <ligand>
        <name>L-threonine</name>
        <dbReference type="ChEBI" id="CHEBI:57926"/>
    </ligand>
</feature>
<dbReference type="GO" id="GO:0002949">
    <property type="term" value="P:tRNA threonylcarbamoyladenosine modification"/>
    <property type="evidence" value="ECO:0007669"/>
    <property type="project" value="EnsemblFungi"/>
</dbReference>
<feature type="binding site" evidence="15">
    <location>
        <position position="93"/>
    </location>
    <ligand>
        <name>L-threonine</name>
        <dbReference type="ChEBI" id="CHEBI:57926"/>
    </ligand>
</feature>
<reference evidence="17 18" key="1">
    <citation type="submission" date="2016-03" db="EMBL/GenBank/DDBJ databases">
        <title>Choanephora cucurbitarum.</title>
        <authorList>
            <person name="Min B."/>
            <person name="Park H."/>
            <person name="Park J.-H."/>
            <person name="Shin H.-D."/>
            <person name="Choi I.-G."/>
        </authorList>
    </citation>
    <scope>NUCLEOTIDE SEQUENCE [LARGE SCALE GENOMIC DNA]</scope>
    <source>
        <strain evidence="17 18">KUS-F28377</strain>
    </source>
</reference>
<feature type="binding site" evidence="15">
    <location>
        <position position="179"/>
    </location>
    <ligand>
        <name>ATP</name>
        <dbReference type="ChEBI" id="CHEBI:30616"/>
    </ligand>
</feature>
<keyword evidence="9 14" id="KW-0547">Nucleotide-binding</keyword>
<comment type="function">
    <text evidence="13">Required for the formation of a threonylcarbamoyl group on adenosine at position 37 (t(6)A37) in tRNAs that read codons beginning with adenine. Likely catalyzes the conversion of L-threonine, HCO(3)(-)/CO(2) and ATP to give threonylcarbamoyl-AMP (TC-AMP) as the acyladenylate intermediate, with the release of diphosphate. Required for normal translation, by ensuring translation fidelity at the level of codon recognition, appropriate translation initiation selection and maintenance of reading frame. Also involved in telomere replication. Binds to single-stranded telomeric (ssTG) DNA and positively regulates telomere length.</text>
</comment>
<evidence type="ECO:0000256" key="10">
    <source>
        <dbReference type="ARBA" id="ARBA00022840"/>
    </source>
</evidence>
<dbReference type="InterPro" id="IPR017945">
    <property type="entry name" value="DHBP_synth_RibB-like_a/b_dom"/>
</dbReference>
<evidence type="ECO:0000256" key="8">
    <source>
        <dbReference type="ARBA" id="ARBA00022695"/>
    </source>
</evidence>
<dbReference type="InterPro" id="IPR050156">
    <property type="entry name" value="TC-AMP_synthase_SUA5"/>
</dbReference>
<dbReference type="GO" id="GO:0043047">
    <property type="term" value="F:single-stranded telomeric DNA binding"/>
    <property type="evidence" value="ECO:0007669"/>
    <property type="project" value="EnsemblFungi"/>
</dbReference>
<evidence type="ECO:0000256" key="14">
    <source>
        <dbReference type="PIRNR" id="PIRNR004930"/>
    </source>
</evidence>
<dbReference type="Pfam" id="PF01300">
    <property type="entry name" value="Sua5_yciO_yrdC"/>
    <property type="match status" value="1"/>
</dbReference>
<feature type="binding site" evidence="15">
    <location>
        <position position="84"/>
    </location>
    <ligand>
        <name>ATP</name>
        <dbReference type="ChEBI" id="CHEBI:30616"/>
    </ligand>
</feature>
<dbReference type="GO" id="GO:0000723">
    <property type="term" value="P:telomere maintenance"/>
    <property type="evidence" value="ECO:0007669"/>
    <property type="project" value="EnsemblFungi"/>
</dbReference>
<comment type="similarity">
    <text evidence="2 14">Belongs to the SUA5 family.</text>
</comment>
<evidence type="ECO:0000256" key="13">
    <source>
        <dbReference type="ARBA" id="ARBA00056339"/>
    </source>
</evidence>
<proteinExistence type="inferred from homology"/>
<dbReference type="InterPro" id="IPR010923">
    <property type="entry name" value="T(6)A37_SUA5"/>
</dbReference>
<comment type="catalytic activity">
    <reaction evidence="12 14">
        <text>L-threonine + hydrogencarbonate + ATP = L-threonylcarbamoyladenylate + diphosphate + H2O</text>
        <dbReference type="Rhea" id="RHEA:36407"/>
        <dbReference type="ChEBI" id="CHEBI:15377"/>
        <dbReference type="ChEBI" id="CHEBI:17544"/>
        <dbReference type="ChEBI" id="CHEBI:30616"/>
        <dbReference type="ChEBI" id="CHEBI:33019"/>
        <dbReference type="ChEBI" id="CHEBI:57926"/>
        <dbReference type="ChEBI" id="CHEBI:73682"/>
        <dbReference type="EC" id="2.7.7.87"/>
    </reaction>
</comment>
<gene>
    <name evidence="17" type="primary">sua5</name>
    <name evidence="17" type="ORF">A0J61_05303</name>
</gene>
<dbReference type="NCBIfam" id="TIGR00057">
    <property type="entry name" value="L-threonylcarbamoyladenylate synthase"/>
    <property type="match status" value="1"/>
</dbReference>
<keyword evidence="5 14" id="KW-0963">Cytoplasm</keyword>
<feature type="binding site" evidence="15">
    <location>
        <position position="267"/>
    </location>
    <ligand>
        <name>ATP</name>
        <dbReference type="ChEBI" id="CHEBI:30616"/>
    </ligand>
</feature>
<accession>A0A1C7ND02</accession>
<dbReference type="Proteomes" id="UP000093000">
    <property type="component" value="Unassembled WGS sequence"/>
</dbReference>
<dbReference type="InterPro" id="IPR038385">
    <property type="entry name" value="Sua5/YwlC_C"/>
</dbReference>
<sequence>MFETQVKRVNVESFTFKKATHSEFPEQDATSIIATAEEQQAIDQAVHWLKQGEAVGMPTETVYGLAANALDANAVSKIFAAKNRPQDNPLIVHVSSLEMLKTILPNKTIPSVYLSIIRQFWPGPLTIILPSSDIVPVSVTCGHPTVAVRFPAHPVARSLIEACGFPLAAPSANSSGKPSPTLASHVYHDLQGRIPYILDGGLCNVGVESTVLDGLRSPPAILRPGGLTYEELKEVEGMEKLQVYRKHFVDKELEMAPTTPGMKYRHYSPEAMVVLIEEGKHDSFDEVCKEQLALVQRSGVGISKVGILRTTQDGQEAVWETHCKLNDVDCISLQMGRHGHPDEVARGMFRGLRDLDERTVDIIFVEGISEDREGMAVMNRLRKAAAKIIDV</sequence>
<dbReference type="InterPro" id="IPR006070">
    <property type="entry name" value="Sua5-like_dom"/>
</dbReference>
<evidence type="ECO:0000256" key="12">
    <source>
        <dbReference type="ARBA" id="ARBA00048366"/>
    </source>
</evidence>
<dbReference type="OrthoDB" id="412787at2759"/>
<evidence type="ECO:0000256" key="4">
    <source>
        <dbReference type="ARBA" id="ARBA00015492"/>
    </source>
</evidence>
<evidence type="ECO:0000256" key="2">
    <source>
        <dbReference type="ARBA" id="ARBA00007663"/>
    </source>
</evidence>
<feature type="binding site" evidence="15">
    <location>
        <position position="149"/>
    </location>
    <ligand>
        <name>L-threonine</name>
        <dbReference type="ChEBI" id="CHEBI:57926"/>
    </ligand>
</feature>
<protein>
    <recommendedName>
        <fullName evidence="4 14">Threonylcarbamoyl-AMP synthase</fullName>
        <shortName evidence="14">TC-AMP synthase</shortName>
        <ecNumber evidence="3 14">2.7.7.87</ecNumber>
    </recommendedName>
    <alternativeName>
        <fullName evidence="11 14">L-threonylcarbamoyladenylate synthase</fullName>
    </alternativeName>
</protein>
<dbReference type="GO" id="GO:0005524">
    <property type="term" value="F:ATP binding"/>
    <property type="evidence" value="ECO:0007669"/>
    <property type="project" value="UniProtKB-UniRule"/>
</dbReference>
<dbReference type="GO" id="GO:0006450">
    <property type="term" value="P:regulation of translational fidelity"/>
    <property type="evidence" value="ECO:0007669"/>
    <property type="project" value="EnsemblFungi"/>
</dbReference>
<keyword evidence="6 14" id="KW-0808">Transferase</keyword>
<feature type="binding site" evidence="15">
    <location>
        <position position="171"/>
    </location>
    <ligand>
        <name>ATP</name>
        <dbReference type="ChEBI" id="CHEBI:30616"/>
    </ligand>
</feature>
<evidence type="ECO:0000259" key="16">
    <source>
        <dbReference type="PROSITE" id="PS51163"/>
    </source>
</evidence>